<evidence type="ECO:0000313" key="1">
    <source>
        <dbReference type="EMBL" id="KAK8215222.1"/>
    </source>
</evidence>
<name>A0ACC3SIA0_9PEZI</name>
<dbReference type="Proteomes" id="UP001320706">
    <property type="component" value="Unassembled WGS sequence"/>
</dbReference>
<organism evidence="1 2">
    <name type="scientific">Zalaria obscura</name>
    <dbReference type="NCBI Taxonomy" id="2024903"/>
    <lineage>
        <taxon>Eukaryota</taxon>
        <taxon>Fungi</taxon>
        <taxon>Dikarya</taxon>
        <taxon>Ascomycota</taxon>
        <taxon>Pezizomycotina</taxon>
        <taxon>Dothideomycetes</taxon>
        <taxon>Dothideomycetidae</taxon>
        <taxon>Dothideales</taxon>
        <taxon>Zalariaceae</taxon>
        <taxon>Zalaria</taxon>
    </lineage>
</organism>
<keyword evidence="2" id="KW-1185">Reference proteome</keyword>
<gene>
    <name evidence="1" type="ORF">M8818_002234</name>
</gene>
<protein>
    <submittedName>
        <fullName evidence="1">Uncharacterized protein</fullName>
    </submittedName>
</protein>
<proteinExistence type="predicted"/>
<dbReference type="EMBL" id="JAMKPW020000009">
    <property type="protein sequence ID" value="KAK8215222.1"/>
    <property type="molecule type" value="Genomic_DNA"/>
</dbReference>
<evidence type="ECO:0000313" key="2">
    <source>
        <dbReference type="Proteomes" id="UP001320706"/>
    </source>
</evidence>
<comment type="caution">
    <text evidence="1">The sequence shown here is derived from an EMBL/GenBank/DDBJ whole genome shotgun (WGS) entry which is preliminary data.</text>
</comment>
<sequence length="726" mass="80372">MLELGGGCTCGKLRYTLTLNSDSDARTTLCHCGSCKRAFGGAFGLTAKVAKDALKYAGGSNAKIFVQDNGVHREFCENCGVFICEYGEQAKNDFSPEVIEAIRRLHNGVSSKVTSRSKGNLMDHIPSNLMGHIPGFVAVGGTPSQSTDVSSGTQFQNFPLPRELIDNILSFLLAPETISIHKEEGSIKRRFFHTDILKVNRTLRHQASQYLYSHHTFAVFTHNLFEPHLFEHVSGIAPILGADPAKFSYHAAEIRCMKVGKSATYRATYPQEQFLVLGEDLPLICHALQIYYFESAPRALWITSTPGRPLETHVTEKVPQTLETHFDFRTTEFAQPTRTMRNILTPFRDFVTPGQVVEVAGDKIPRILKKAVAASMAPTIISTHAVVKSMLTTMLAVKALADTSAAKGELWNAVMQYESVSKGADWWDHVQDLTEIADSSVDLHLIRSMEEIAILAQEAITACGVIRLALKVPYEFVSRTRGLRTQGLNYPLTGPTAQKFCHLVWLSRLTTKARDGKIARQWVQDVLTHLRGVVHMAAGNAELAKDIKALDAQLKLHPEEDDFELDYSKLTLYNSAVSAASAPMSTQSQLPSFPVPHSTSTPFPTSEPTQTHTATHPTSPPTSPPPSIFSSLASSSKPLHALKFLRKKEKNRDKGKEKASSKSTTKDKSKDKGKQPLQMKMVYQSAWLDTRIITQLTKQERDRIHHLQQELGLKKTEFGAYGGGFE</sequence>
<accession>A0ACC3SIA0</accession>
<reference evidence="1" key="1">
    <citation type="submission" date="2024-02" db="EMBL/GenBank/DDBJ databases">
        <title>Metagenome Assembled Genome of Zalaria obscura JY119.</title>
        <authorList>
            <person name="Vighnesh L."/>
            <person name="Jagadeeshwari U."/>
            <person name="Venkata Ramana C."/>
            <person name="Sasikala C."/>
        </authorList>
    </citation>
    <scope>NUCLEOTIDE SEQUENCE</scope>
    <source>
        <strain evidence="1">JY119</strain>
    </source>
</reference>